<evidence type="ECO:0000259" key="1">
    <source>
        <dbReference type="Pfam" id="PF01397"/>
    </source>
</evidence>
<dbReference type="InterPro" id="IPR008949">
    <property type="entry name" value="Isoprenoid_synthase_dom_sf"/>
</dbReference>
<reference evidence="2 3" key="1">
    <citation type="journal article" date="2018" name="PLoS Genet.">
        <title>Population sequencing reveals clonal diversity and ancestral inbreeding in the grapevine cultivar Chardonnay.</title>
        <authorList>
            <person name="Roach M.J."/>
            <person name="Johnson D.L."/>
            <person name="Bohlmann J."/>
            <person name="van Vuuren H.J."/>
            <person name="Jones S.J."/>
            <person name="Pretorius I.S."/>
            <person name="Schmidt S.A."/>
            <person name="Borneman A.R."/>
        </authorList>
    </citation>
    <scope>NUCLEOTIDE SEQUENCE [LARGE SCALE GENOMIC DNA]</scope>
    <source>
        <strain evidence="3">cv. Chardonnay</strain>
        <tissue evidence="2">Leaf</tissue>
    </source>
</reference>
<sequence>MASQVLSSPLGQFSKLENRPVANYHPTIWGDQFISYTPEDEVTRACKEKQVEDLKEEIRRKLMNAAGNTFQQLKFINAVQRLGVAYHFEREIEEVLQHIYDSYPDGDDMEGMFNEFKDEKGNFKKALVSDVRGMLGLNEAVHLRVNGEDILDETLAFTTTHLRSMVEHLEYPLAEEVAHALKQPIRKDFNLVQSLHKEELSNIARWWKELDFATKLPFARDRFVEGYFWIFGVY</sequence>
<dbReference type="GO" id="GO:0010333">
    <property type="term" value="F:terpene synthase activity"/>
    <property type="evidence" value="ECO:0007669"/>
    <property type="project" value="InterPro"/>
</dbReference>
<dbReference type="Gene3D" id="1.10.600.10">
    <property type="entry name" value="Farnesyl Diphosphate Synthase"/>
    <property type="match status" value="1"/>
</dbReference>
<gene>
    <name evidence="2" type="primary">ValCS_62</name>
    <name evidence="2" type="ORF">CK203_059734</name>
</gene>
<dbReference type="AlphaFoldDB" id="A0A438G7R5"/>
<name>A0A438G7R5_VITVI</name>
<proteinExistence type="predicted"/>
<feature type="domain" description="Terpene synthase N-terminal" evidence="1">
    <location>
        <begin position="112"/>
        <end position="181"/>
    </location>
</feature>
<dbReference type="InterPro" id="IPR001906">
    <property type="entry name" value="Terpene_synth_N"/>
</dbReference>
<dbReference type="Gene3D" id="1.50.10.130">
    <property type="entry name" value="Terpene synthase, N-terminal domain"/>
    <property type="match status" value="2"/>
</dbReference>
<dbReference type="GO" id="GO:0016114">
    <property type="term" value="P:terpenoid biosynthetic process"/>
    <property type="evidence" value="ECO:0007669"/>
    <property type="project" value="InterPro"/>
</dbReference>
<dbReference type="PANTHER" id="PTHR31225:SF241">
    <property type="entry name" value="TERPENE SYNTHASE FAMILY, METAL-BINDING DOMAIN PROTEIN"/>
    <property type="match status" value="1"/>
</dbReference>
<dbReference type="PANTHER" id="PTHR31225">
    <property type="entry name" value="OS04G0344100 PROTEIN-RELATED"/>
    <property type="match status" value="1"/>
</dbReference>
<dbReference type="InterPro" id="IPR008930">
    <property type="entry name" value="Terpenoid_cyclase/PrenylTrfase"/>
</dbReference>
<feature type="domain" description="Terpene synthase N-terminal" evidence="1">
    <location>
        <begin position="28"/>
        <end position="105"/>
    </location>
</feature>
<dbReference type="InterPro" id="IPR050148">
    <property type="entry name" value="Terpene_synthase-like"/>
</dbReference>
<dbReference type="SUPFAM" id="SSF48576">
    <property type="entry name" value="Terpenoid synthases"/>
    <property type="match status" value="1"/>
</dbReference>
<comment type="caution">
    <text evidence="2">The sequence shown here is derived from an EMBL/GenBank/DDBJ whole genome shotgun (WGS) entry which is preliminary data.</text>
</comment>
<dbReference type="EMBL" id="QGNW01000544">
    <property type="protein sequence ID" value="RVW68208.1"/>
    <property type="molecule type" value="Genomic_DNA"/>
</dbReference>
<dbReference type="InterPro" id="IPR036965">
    <property type="entry name" value="Terpene_synth_N_sf"/>
</dbReference>
<protein>
    <submittedName>
        <fullName evidence="2">Valencene synthase</fullName>
    </submittedName>
</protein>
<accession>A0A438G7R5</accession>
<organism evidence="2 3">
    <name type="scientific">Vitis vinifera</name>
    <name type="common">Grape</name>
    <dbReference type="NCBI Taxonomy" id="29760"/>
    <lineage>
        <taxon>Eukaryota</taxon>
        <taxon>Viridiplantae</taxon>
        <taxon>Streptophyta</taxon>
        <taxon>Embryophyta</taxon>
        <taxon>Tracheophyta</taxon>
        <taxon>Spermatophyta</taxon>
        <taxon>Magnoliopsida</taxon>
        <taxon>eudicotyledons</taxon>
        <taxon>Gunneridae</taxon>
        <taxon>Pentapetalae</taxon>
        <taxon>rosids</taxon>
        <taxon>Vitales</taxon>
        <taxon>Vitaceae</taxon>
        <taxon>Viteae</taxon>
        <taxon>Vitis</taxon>
    </lineage>
</organism>
<dbReference type="SUPFAM" id="SSF48239">
    <property type="entry name" value="Terpenoid cyclases/Protein prenyltransferases"/>
    <property type="match status" value="1"/>
</dbReference>
<evidence type="ECO:0000313" key="2">
    <source>
        <dbReference type="EMBL" id="RVW68208.1"/>
    </source>
</evidence>
<evidence type="ECO:0000313" key="3">
    <source>
        <dbReference type="Proteomes" id="UP000288805"/>
    </source>
</evidence>
<dbReference type="Pfam" id="PF01397">
    <property type="entry name" value="Terpene_synth"/>
    <property type="match status" value="2"/>
</dbReference>
<dbReference type="Proteomes" id="UP000288805">
    <property type="component" value="Unassembled WGS sequence"/>
</dbReference>